<proteinExistence type="predicted"/>
<gene>
    <name evidence="2" type="ORF">ULMS_21890</name>
</gene>
<dbReference type="AlphaFoldDB" id="A0A5J4G323"/>
<sequence length="230" mass="26628">MKNILLTVFILTSIYATAQRTNKQERFPNADDAYITFEIFSPFYIANPRYRFGYIHPLNKTWKIGGELGIGSDETTISIAEYDDQEDFTVFEARAQIYYVLNPTKRVNHYVSVEPFYFNQNSVIDFSSYLIDNQVRVRYDRADYQREKLGANLLYGVFIPFGKSVGLNFYVGLGVRSRTNTYTNLVNPRTTIFNDYNDDFFFDIEDYREDAGTTTGLNISAGGKFFVILD</sequence>
<dbReference type="EMBL" id="BKCF01000004">
    <property type="protein sequence ID" value="GEQ86681.1"/>
    <property type="molecule type" value="Genomic_DNA"/>
</dbReference>
<dbReference type="OrthoDB" id="1256349at2"/>
<feature type="signal peptide" evidence="1">
    <location>
        <begin position="1"/>
        <end position="18"/>
    </location>
</feature>
<evidence type="ECO:0000313" key="2">
    <source>
        <dbReference type="EMBL" id="GEQ86681.1"/>
    </source>
</evidence>
<evidence type="ECO:0000256" key="1">
    <source>
        <dbReference type="SAM" id="SignalP"/>
    </source>
</evidence>
<protein>
    <recommendedName>
        <fullName evidence="4">Outer membrane protein beta-barrel domain-containing protein</fullName>
    </recommendedName>
</protein>
<keyword evidence="3" id="KW-1185">Reference proteome</keyword>
<evidence type="ECO:0008006" key="4">
    <source>
        <dbReference type="Google" id="ProtNLM"/>
    </source>
</evidence>
<evidence type="ECO:0000313" key="3">
    <source>
        <dbReference type="Proteomes" id="UP000326994"/>
    </source>
</evidence>
<accession>A0A5J4G323</accession>
<keyword evidence="1" id="KW-0732">Signal</keyword>
<comment type="caution">
    <text evidence="2">The sequence shown here is derived from an EMBL/GenBank/DDBJ whole genome shotgun (WGS) entry which is preliminary data.</text>
</comment>
<reference evidence="2 3" key="1">
    <citation type="submission" date="2019-08" db="EMBL/GenBank/DDBJ databases">
        <title>Ulvibacter marinistellae sp. nov., isolated from a starfish, Patiria pectinifera.</title>
        <authorList>
            <person name="Kawano K."/>
            <person name="Ushijima N."/>
            <person name="Kihara M."/>
            <person name="Itoh H."/>
        </authorList>
    </citation>
    <scope>NUCLEOTIDE SEQUENCE [LARGE SCALE GENOMIC DNA]</scope>
    <source>
        <strain evidence="2 3">KK4</strain>
    </source>
</reference>
<dbReference type="Proteomes" id="UP000326994">
    <property type="component" value="Unassembled WGS sequence"/>
</dbReference>
<feature type="chain" id="PRO_5023891106" description="Outer membrane protein beta-barrel domain-containing protein" evidence="1">
    <location>
        <begin position="19"/>
        <end position="230"/>
    </location>
</feature>
<organism evidence="2 3">
    <name type="scientific">Patiriisocius marinistellae</name>
    <dbReference type="NCBI Taxonomy" id="2494560"/>
    <lineage>
        <taxon>Bacteria</taxon>
        <taxon>Pseudomonadati</taxon>
        <taxon>Bacteroidota</taxon>
        <taxon>Flavobacteriia</taxon>
        <taxon>Flavobacteriales</taxon>
        <taxon>Flavobacteriaceae</taxon>
        <taxon>Patiriisocius</taxon>
    </lineage>
</organism>
<dbReference type="RefSeq" id="WP_151894606.1">
    <property type="nucleotide sequence ID" value="NZ_BKCF01000004.1"/>
</dbReference>
<name>A0A5J4G323_9FLAO</name>